<dbReference type="InterPro" id="IPR013693">
    <property type="entry name" value="SpoIID/LytB_N"/>
</dbReference>
<dbReference type="Pfam" id="PF08486">
    <property type="entry name" value="SpoIID"/>
    <property type="match status" value="1"/>
</dbReference>
<evidence type="ECO:0000259" key="1">
    <source>
        <dbReference type="Pfam" id="PF08486"/>
    </source>
</evidence>
<proteinExistence type="predicted"/>
<evidence type="ECO:0000313" key="3">
    <source>
        <dbReference type="Proteomes" id="UP000563151"/>
    </source>
</evidence>
<sequence length="592" mass="68714">MKRFITICLLFILALLCTLFIPREREHVVIAESSYNYSKVYLGNKLYKVKFPESYPIGSVINYKYNLFKVLEVTKLNPLTERVMIKDNDYYDFEKSGTKKLSKNPYYYYLHNNAVAVCTDKNLIVGQNNLKSYIDKKNNFKTFIISPINFSYMRVGIRTNDFKSIYHNEIDLTCMNNSTLYNIRENYFIPLIKNSKISIKYSDNKIIVELNDKKKIFKNRVYIKGGEFKINNLKRGNPYFTPVYSGKMEFLPFKDGLLVTNEVNLEEYLYKVVPSEMPSFGGIEALKCQAICARTYAISDMLENRFANLGFYVDDSTQSQVYNNIKCNDLSNAAVKETSGLIMTYNKNPIDAKYYSSSAGVGTAYEDIWFNADESSEDKKYYFTGSYIYPSMKLPSSEKQWLSFYKNKNLKSIDSDSPYFRWYAYFSKNTLEKSLVKSLKIIFDNRNDFIEIFQDSKKLKTFPKLENLQDIIVDKRSYFGNAITISFKFSNILIKVKGDYNIRSAIRCNDRFCGEPIKIIRHKGDPLVNTNFLPSSFFAIDKMENGFIIYGGGYGHGVGMSQFGAIGLSKNGEKYTEILNKFYKNIELEKIY</sequence>
<dbReference type="GO" id="GO:0030435">
    <property type="term" value="P:sporulation resulting in formation of a cellular spore"/>
    <property type="evidence" value="ECO:0007669"/>
    <property type="project" value="InterPro"/>
</dbReference>
<organism evidence="2 3">
    <name type="scientific">Clostridium tetanomorphum</name>
    <dbReference type="NCBI Taxonomy" id="1553"/>
    <lineage>
        <taxon>Bacteria</taxon>
        <taxon>Bacillati</taxon>
        <taxon>Bacillota</taxon>
        <taxon>Clostridia</taxon>
        <taxon>Eubacteriales</taxon>
        <taxon>Clostridiaceae</taxon>
        <taxon>Clostridium</taxon>
    </lineage>
</organism>
<gene>
    <name evidence="2" type="ORF">HGG79_11245</name>
</gene>
<comment type="caution">
    <text evidence="2">The sequence shown here is derived from an EMBL/GenBank/DDBJ whole genome shotgun (WGS) entry which is preliminary data.</text>
</comment>
<accession>A0A923EBR6</accession>
<dbReference type="AlphaFoldDB" id="A0A923EBR6"/>
<reference evidence="2 3" key="1">
    <citation type="submission" date="2020-04" db="EMBL/GenBank/DDBJ databases">
        <title>Genomic insights into acetone-butanol-ethanol (ABE) fermentation by sequencing solventogenic clostridia strains.</title>
        <authorList>
            <person name="Brown S."/>
        </authorList>
    </citation>
    <scope>NUCLEOTIDE SEQUENCE [LARGE SCALE GENOMIC DNA]</scope>
    <source>
        <strain evidence="2 3">DJ011</strain>
    </source>
</reference>
<dbReference type="InterPro" id="IPR013486">
    <property type="entry name" value="SpoIID/LytB"/>
</dbReference>
<evidence type="ECO:0000313" key="2">
    <source>
        <dbReference type="EMBL" id="MBC2398341.1"/>
    </source>
</evidence>
<keyword evidence="3" id="KW-1185">Reference proteome</keyword>
<dbReference type="Proteomes" id="UP000563151">
    <property type="component" value="Unassembled WGS sequence"/>
</dbReference>
<dbReference type="NCBIfam" id="TIGR02669">
    <property type="entry name" value="SpoIID_LytB"/>
    <property type="match status" value="1"/>
</dbReference>
<protein>
    <submittedName>
        <fullName evidence="2">SpoIID/LytB domain-containing protein</fullName>
    </submittedName>
</protein>
<name>A0A923EBR6_CLOTT</name>
<dbReference type="EMBL" id="JAAZWO010000013">
    <property type="protein sequence ID" value="MBC2398341.1"/>
    <property type="molecule type" value="Genomic_DNA"/>
</dbReference>
<dbReference type="RefSeq" id="WP_035149859.1">
    <property type="nucleotide sequence ID" value="NZ_JAAZWO010000013.1"/>
</dbReference>
<feature type="domain" description="Sporulation stage II protein D amidase enhancer LytB N-terminal" evidence="1">
    <location>
        <begin position="256"/>
        <end position="345"/>
    </location>
</feature>